<evidence type="ECO:0000256" key="2">
    <source>
        <dbReference type="PIRSR" id="PIRSR601310-3"/>
    </source>
</evidence>
<dbReference type="InterPro" id="IPR036265">
    <property type="entry name" value="HIT-like_sf"/>
</dbReference>
<dbReference type="EMBL" id="DF820485">
    <property type="protein sequence ID" value="GAK30282.1"/>
    <property type="molecule type" value="Genomic_DNA"/>
</dbReference>
<dbReference type="PROSITE" id="PS51084">
    <property type="entry name" value="HIT_2"/>
    <property type="match status" value="1"/>
</dbReference>
<dbReference type="GO" id="GO:0016787">
    <property type="term" value="F:hydrolase activity"/>
    <property type="evidence" value="ECO:0007669"/>
    <property type="project" value="UniProtKB-KW"/>
</dbReference>
<dbReference type="PANTHER" id="PTHR46648:SF1">
    <property type="entry name" value="ADENOSINE 5'-MONOPHOSPHORAMIDASE HNT1"/>
    <property type="match status" value="1"/>
</dbReference>
<dbReference type="Pfam" id="PF01230">
    <property type="entry name" value="HIT"/>
    <property type="match status" value="1"/>
</dbReference>
<evidence type="ECO:0000313" key="6">
    <source>
        <dbReference type="Proteomes" id="UP000030643"/>
    </source>
</evidence>
<keyword evidence="5" id="KW-0378">Hydrolase</keyword>
<dbReference type="AlphaFoldDB" id="A0A069CSE1"/>
<name>A0A069CSE1_WEIOS</name>
<evidence type="ECO:0000259" key="4">
    <source>
        <dbReference type="PROSITE" id="PS51084"/>
    </source>
</evidence>
<dbReference type="Gene3D" id="3.30.428.10">
    <property type="entry name" value="HIT-like"/>
    <property type="match status" value="1"/>
</dbReference>
<gene>
    <name evidence="5" type="ORF">WOSG25_020790</name>
</gene>
<evidence type="ECO:0000256" key="1">
    <source>
        <dbReference type="PIRSR" id="PIRSR601310-1"/>
    </source>
</evidence>
<feature type="domain" description="HIT" evidence="4">
    <location>
        <begin position="14"/>
        <end position="122"/>
    </location>
</feature>
<feature type="short sequence motif" description="Histidine triad motif" evidence="2 3">
    <location>
        <begin position="107"/>
        <end position="111"/>
    </location>
</feature>
<evidence type="ECO:0000313" key="5">
    <source>
        <dbReference type="EMBL" id="GAK30282.1"/>
    </source>
</evidence>
<dbReference type="InterPro" id="IPR011146">
    <property type="entry name" value="HIT-like"/>
</dbReference>
<dbReference type="InterPro" id="IPR019808">
    <property type="entry name" value="Histidine_triad_CS"/>
</dbReference>
<dbReference type="STRING" id="1329250.WOSG25_020790"/>
<dbReference type="eggNOG" id="COG0537">
    <property type="taxonomic scope" value="Bacteria"/>
</dbReference>
<sequence length="149" mass="16062">MKEIVTGENNMADIFDKIISGEIPAYKVYEDDDVLAFLDLSQATPGHTLVVPKAEVANIFEYDTDLAQRVLGKLPMIARAIQASDPAIIGMNIISNNGAAAGQSVFHSHFHLLPRYADDGIVIPAPDHSSDYDADTYAAIAAKISANFN</sequence>
<dbReference type="PANTHER" id="PTHR46648">
    <property type="entry name" value="HIT FAMILY PROTEIN 1"/>
    <property type="match status" value="1"/>
</dbReference>
<dbReference type="SUPFAM" id="SSF54197">
    <property type="entry name" value="HIT-like"/>
    <property type="match status" value="1"/>
</dbReference>
<dbReference type="PRINTS" id="PR00332">
    <property type="entry name" value="HISTRIAD"/>
</dbReference>
<dbReference type="Proteomes" id="UP000030643">
    <property type="component" value="Unassembled WGS sequence"/>
</dbReference>
<proteinExistence type="predicted"/>
<dbReference type="PROSITE" id="PS00892">
    <property type="entry name" value="HIT_1"/>
    <property type="match status" value="1"/>
</dbReference>
<evidence type="ECO:0000256" key="3">
    <source>
        <dbReference type="PROSITE-ProRule" id="PRU00464"/>
    </source>
</evidence>
<keyword evidence="6" id="KW-1185">Reference proteome</keyword>
<protein>
    <submittedName>
        <fullName evidence="5">Diadenosine tetraphosphate (Ap4A) hydrolase andother HIT family hydrolases</fullName>
    </submittedName>
</protein>
<reference evidence="6" key="1">
    <citation type="journal article" date="2014" name="Genome Announc.">
        <title>Draft genome sequence of Weissella oryzae SG25T, isolated from fermented rice grains.</title>
        <authorList>
            <person name="Tanizawa Y."/>
            <person name="Fujisawa T."/>
            <person name="Mochizuki T."/>
            <person name="Kaminuma E."/>
            <person name="Suzuki Y."/>
            <person name="Nakamura Y."/>
            <person name="Tohno M."/>
        </authorList>
    </citation>
    <scope>NUCLEOTIDE SEQUENCE [LARGE SCALE GENOMIC DNA]</scope>
    <source>
        <strain evidence="6">DSM 25784 / JCM 18191 / LMG 30913 / SG25</strain>
    </source>
</reference>
<feature type="active site" description="Tele-AMP-histidine intermediate" evidence="1">
    <location>
        <position position="109"/>
    </location>
</feature>
<dbReference type="InterPro" id="IPR001310">
    <property type="entry name" value="Histidine_triad_HIT"/>
</dbReference>
<dbReference type="GO" id="GO:0009117">
    <property type="term" value="P:nucleotide metabolic process"/>
    <property type="evidence" value="ECO:0007669"/>
    <property type="project" value="TreeGrafter"/>
</dbReference>
<accession>A0A069CSE1</accession>
<organism evidence="5 6">
    <name type="scientific">Weissella oryzae (strain DSM 25784 / JCM 18191 / LMG 30913 / SG25)</name>
    <dbReference type="NCBI Taxonomy" id="1329250"/>
    <lineage>
        <taxon>Bacteria</taxon>
        <taxon>Bacillati</taxon>
        <taxon>Bacillota</taxon>
        <taxon>Bacilli</taxon>
        <taxon>Lactobacillales</taxon>
        <taxon>Lactobacillaceae</taxon>
        <taxon>Weissella</taxon>
    </lineage>
</organism>